<dbReference type="Proteomes" id="UP000298061">
    <property type="component" value="Unassembled WGS sequence"/>
</dbReference>
<protein>
    <submittedName>
        <fullName evidence="1">Uncharacterized protein</fullName>
    </submittedName>
</protein>
<name>A0A4Z0A4Y9_9AGAM</name>
<evidence type="ECO:0000313" key="2">
    <source>
        <dbReference type="Proteomes" id="UP000298061"/>
    </source>
</evidence>
<accession>A0A4Z0A4Y9</accession>
<comment type="caution">
    <text evidence="1">The sequence shown here is derived from an EMBL/GenBank/DDBJ whole genome shotgun (WGS) entry which is preliminary data.</text>
</comment>
<dbReference type="EMBL" id="SFCI01000210">
    <property type="protein sequence ID" value="TFY81454.1"/>
    <property type="molecule type" value="Genomic_DNA"/>
</dbReference>
<evidence type="ECO:0000313" key="1">
    <source>
        <dbReference type="EMBL" id="TFY81454.1"/>
    </source>
</evidence>
<proteinExistence type="predicted"/>
<reference evidence="1 2" key="1">
    <citation type="submission" date="2019-02" db="EMBL/GenBank/DDBJ databases">
        <title>Genome sequencing of the rare red list fungi Hericium alpestre (H. flagellum).</title>
        <authorList>
            <person name="Buettner E."/>
            <person name="Kellner H."/>
        </authorList>
    </citation>
    <scope>NUCLEOTIDE SEQUENCE [LARGE SCALE GENOMIC DNA]</scope>
    <source>
        <strain evidence="1 2">DSM 108284</strain>
    </source>
</reference>
<sequence>MCWIPTRTNAVSRLAAMAAPAMPPGLDVTALHNAKVDQLKHWIKCANDDASSWRVLNWSGKKDVLKARLAEYYRLDLSAVPLPTLPAGPPMVTEHIRERQWDHLHALGWEWHETEVACLLNEVGCLASMHPEAAAVAPPAGIVLALSETICAWTGAAALAHSDAVAITVPQQPLTALSRTLAPLTLSAVEDGHAAPECTHIAPASTAPDRQHTTSLQHASVGASPCASSISRPVPSQSTSQADAVKMGRLPAQQAVLLPAHGHSKFEETGTTVAAATLTHKADMLKACEEEILSLESTEDLRDILEQVKNGRVQRMRDRYSPQPGRKANPNWKNVKVTVNRCERLYREFVGEFGADKARMFNFFSVEPRKQRRGLKGSGDLRPSRPIADAIPCMHVDIVK</sequence>
<dbReference type="OrthoDB" id="2673180at2759"/>
<organism evidence="1 2">
    <name type="scientific">Hericium alpestre</name>
    <dbReference type="NCBI Taxonomy" id="135208"/>
    <lineage>
        <taxon>Eukaryota</taxon>
        <taxon>Fungi</taxon>
        <taxon>Dikarya</taxon>
        <taxon>Basidiomycota</taxon>
        <taxon>Agaricomycotina</taxon>
        <taxon>Agaricomycetes</taxon>
        <taxon>Russulales</taxon>
        <taxon>Hericiaceae</taxon>
        <taxon>Hericium</taxon>
    </lineage>
</organism>
<keyword evidence="2" id="KW-1185">Reference proteome</keyword>
<gene>
    <name evidence="1" type="ORF">EWM64_g2559</name>
</gene>
<dbReference type="AlphaFoldDB" id="A0A4Z0A4Y9"/>